<dbReference type="AlphaFoldDB" id="A0A941CY45"/>
<feature type="chain" id="PRO_5036746340" evidence="7">
    <location>
        <begin position="25"/>
        <end position="123"/>
    </location>
</feature>
<gene>
    <name evidence="9" type="primary">copC</name>
    <name evidence="9" type="ORF">JKL49_05150</name>
</gene>
<evidence type="ECO:0000313" key="9">
    <source>
        <dbReference type="EMBL" id="MBR7618770.1"/>
    </source>
</evidence>
<dbReference type="InterPro" id="IPR032694">
    <property type="entry name" value="CopC/D"/>
</dbReference>
<keyword evidence="3" id="KW-0479">Metal-binding</keyword>
<dbReference type="EMBL" id="JAGSGD010000001">
    <property type="protein sequence ID" value="MBR7618770.1"/>
    <property type="molecule type" value="Genomic_DNA"/>
</dbReference>
<feature type="signal peptide" evidence="7">
    <location>
        <begin position="1"/>
        <end position="24"/>
    </location>
</feature>
<evidence type="ECO:0000313" key="10">
    <source>
        <dbReference type="Proteomes" id="UP000622580"/>
    </source>
</evidence>
<evidence type="ECO:0000256" key="1">
    <source>
        <dbReference type="ARBA" id="ARBA00004418"/>
    </source>
</evidence>
<dbReference type="SUPFAM" id="SSF81296">
    <property type="entry name" value="E set domains"/>
    <property type="match status" value="1"/>
</dbReference>
<dbReference type="InterPro" id="IPR007348">
    <property type="entry name" value="CopC_dom"/>
</dbReference>
<dbReference type="GO" id="GO:0042597">
    <property type="term" value="C:periplasmic space"/>
    <property type="evidence" value="ECO:0007669"/>
    <property type="project" value="UniProtKB-SubCell"/>
</dbReference>
<dbReference type="Proteomes" id="UP000622580">
    <property type="component" value="Unassembled WGS sequence"/>
</dbReference>
<evidence type="ECO:0000259" key="8">
    <source>
        <dbReference type="Pfam" id="PF04234"/>
    </source>
</evidence>
<organism evidence="9 10">
    <name type="scientific">Phenylobacterium glaciei</name>
    <dbReference type="NCBI Taxonomy" id="2803784"/>
    <lineage>
        <taxon>Bacteria</taxon>
        <taxon>Pseudomonadati</taxon>
        <taxon>Pseudomonadota</taxon>
        <taxon>Alphaproteobacteria</taxon>
        <taxon>Caulobacterales</taxon>
        <taxon>Caulobacteraceae</taxon>
        <taxon>Phenylobacterium</taxon>
    </lineage>
</organism>
<comment type="subcellular location">
    <subcellularLocation>
        <location evidence="1">Periplasm</location>
    </subcellularLocation>
</comment>
<dbReference type="NCBIfam" id="NF033814">
    <property type="entry name" value="copper_CopC"/>
    <property type="match status" value="1"/>
</dbReference>
<keyword evidence="6" id="KW-0186">Copper</keyword>
<proteinExistence type="inferred from homology"/>
<keyword evidence="5" id="KW-0574">Periplasm</keyword>
<dbReference type="GO" id="GO:0005507">
    <property type="term" value="F:copper ion binding"/>
    <property type="evidence" value="ECO:0007669"/>
    <property type="project" value="InterPro"/>
</dbReference>
<feature type="domain" description="CopC" evidence="8">
    <location>
        <begin position="27"/>
        <end position="122"/>
    </location>
</feature>
<protein>
    <submittedName>
        <fullName evidence="9">Copper homeostasis periplasmic binding protein CopC</fullName>
    </submittedName>
</protein>
<dbReference type="InterPro" id="IPR047685">
    <property type="entry name" value="CopC-like"/>
</dbReference>
<evidence type="ECO:0000256" key="6">
    <source>
        <dbReference type="ARBA" id="ARBA00023008"/>
    </source>
</evidence>
<comment type="caution">
    <text evidence="9">The sequence shown here is derived from an EMBL/GenBank/DDBJ whole genome shotgun (WGS) entry which is preliminary data.</text>
</comment>
<dbReference type="Pfam" id="PF04234">
    <property type="entry name" value="CopC"/>
    <property type="match status" value="1"/>
</dbReference>
<dbReference type="GO" id="GO:0046688">
    <property type="term" value="P:response to copper ion"/>
    <property type="evidence" value="ECO:0007669"/>
    <property type="project" value="InterPro"/>
</dbReference>
<sequence length="123" mass="12935">MNNRPHLAPAIALALATLFAGSQAAAHAKLVKSNPAADALVAAPKVITLVFTEKLAPAFSGFELVMVEHNSMKIPVKTTVSKDGKTITGKPKGAFMKGSYKINWHAASGDGHRMTGVVPFKVK</sequence>
<evidence type="ECO:0000256" key="7">
    <source>
        <dbReference type="SAM" id="SignalP"/>
    </source>
</evidence>
<dbReference type="RefSeq" id="WP_215338699.1">
    <property type="nucleotide sequence ID" value="NZ_JAGSGD010000001.1"/>
</dbReference>
<dbReference type="InterPro" id="IPR014756">
    <property type="entry name" value="Ig_E-set"/>
</dbReference>
<dbReference type="GO" id="GO:0005886">
    <property type="term" value="C:plasma membrane"/>
    <property type="evidence" value="ECO:0007669"/>
    <property type="project" value="TreeGrafter"/>
</dbReference>
<evidence type="ECO:0000256" key="4">
    <source>
        <dbReference type="ARBA" id="ARBA00022729"/>
    </source>
</evidence>
<dbReference type="Gene3D" id="2.60.40.1220">
    <property type="match status" value="1"/>
</dbReference>
<comment type="similarity">
    <text evidence="2">Belongs to the CopC family.</text>
</comment>
<name>A0A941CY45_9CAUL</name>
<accession>A0A941CY45</accession>
<keyword evidence="10" id="KW-1185">Reference proteome</keyword>
<dbReference type="PANTHER" id="PTHR34820:SF4">
    <property type="entry name" value="INNER MEMBRANE PROTEIN YEBZ"/>
    <property type="match status" value="1"/>
</dbReference>
<reference evidence="9" key="1">
    <citation type="submission" date="2021-04" db="EMBL/GenBank/DDBJ databases">
        <title>Draft genome assembly of strain Phenylobacterium sp. 20VBR1 using MiniION and Illumina platforms.</title>
        <authorList>
            <person name="Thomas F.A."/>
            <person name="Krishnan K.P."/>
            <person name="Sinha R.K."/>
        </authorList>
    </citation>
    <scope>NUCLEOTIDE SEQUENCE</scope>
    <source>
        <strain evidence="9">20VBR1</strain>
    </source>
</reference>
<evidence type="ECO:0000256" key="5">
    <source>
        <dbReference type="ARBA" id="ARBA00022764"/>
    </source>
</evidence>
<dbReference type="InterPro" id="IPR014755">
    <property type="entry name" value="Cu-Rt/internalin_Ig-like"/>
</dbReference>
<keyword evidence="4 7" id="KW-0732">Signal</keyword>
<evidence type="ECO:0000256" key="3">
    <source>
        <dbReference type="ARBA" id="ARBA00022723"/>
    </source>
</evidence>
<dbReference type="PANTHER" id="PTHR34820">
    <property type="entry name" value="INNER MEMBRANE PROTEIN YEBZ"/>
    <property type="match status" value="1"/>
</dbReference>
<evidence type="ECO:0000256" key="2">
    <source>
        <dbReference type="ARBA" id="ARBA00010509"/>
    </source>
</evidence>
<dbReference type="GO" id="GO:0006825">
    <property type="term" value="P:copper ion transport"/>
    <property type="evidence" value="ECO:0007669"/>
    <property type="project" value="InterPro"/>
</dbReference>